<dbReference type="Proteomes" id="UP001145087">
    <property type="component" value="Unassembled WGS sequence"/>
</dbReference>
<keyword evidence="3" id="KW-1185">Reference proteome</keyword>
<feature type="chain" id="PRO_5040799281" evidence="1">
    <location>
        <begin position="19"/>
        <end position="388"/>
    </location>
</feature>
<organism evidence="2 3">
    <name type="scientific">Draconibacterium aestuarii</name>
    <dbReference type="NCBI Taxonomy" id="2998507"/>
    <lineage>
        <taxon>Bacteria</taxon>
        <taxon>Pseudomonadati</taxon>
        <taxon>Bacteroidota</taxon>
        <taxon>Bacteroidia</taxon>
        <taxon>Marinilabiliales</taxon>
        <taxon>Prolixibacteraceae</taxon>
        <taxon>Draconibacterium</taxon>
    </lineage>
</organism>
<dbReference type="AlphaFoldDB" id="A0A9X3FDK1"/>
<name>A0A9X3FDK1_9BACT</name>
<gene>
    <name evidence="2" type="ORF">OU798_22925</name>
</gene>
<dbReference type="EMBL" id="JAPOHD010000067">
    <property type="protein sequence ID" value="MCY1723221.1"/>
    <property type="molecule type" value="Genomic_DNA"/>
</dbReference>
<sequence length="388" mass="44453">MKIKLTVFFMIFAFAALAQQTGNFNGMDLNMGNLYRLSNAESRSISPENFTGEKGKGGMATLEEGSAARAARELGQGWKVNPYINIKPGETFVLGEIDGEGVIQHIWMTPAGDYRGNILRIYWDDEETPSVEVPLGYFFAAGWGRNYEPRITSNAICVNPRSGFNSYWQMPFRKKCKITMENIDQKGLRLYYQIDYALTDVPKDAAYFHAQFRRTNPLPKGEVFTILDGVKGAGHYVGTYIARGAFNEGWFGEGEVKFYIDGDTEFPTICGTGEEDYFCGSYGYEERKGADGFEDYTMFSGPYTGFHYFRDRKKRPDYRNMIGQYRWHIMDPVRFKKDFKVTIQSIGWKSEGRYKLLEDDISSVAYWYQGEPHNIFPELPNVKNIVIE</sequence>
<dbReference type="Gene3D" id="2.60.120.1390">
    <property type="match status" value="1"/>
</dbReference>
<evidence type="ECO:0000256" key="1">
    <source>
        <dbReference type="SAM" id="SignalP"/>
    </source>
</evidence>
<accession>A0A9X3FDK1</accession>
<protein>
    <submittedName>
        <fullName evidence="2">DUF2961 domain-containing protein</fullName>
    </submittedName>
</protein>
<proteinExistence type="predicted"/>
<comment type="caution">
    <text evidence="2">The sequence shown here is derived from an EMBL/GenBank/DDBJ whole genome shotgun (WGS) entry which is preliminary data.</text>
</comment>
<feature type="signal peptide" evidence="1">
    <location>
        <begin position="1"/>
        <end position="18"/>
    </location>
</feature>
<reference evidence="2" key="1">
    <citation type="submission" date="2022-11" db="EMBL/GenBank/DDBJ databases">
        <title>Marilongibacter aestuarii gen. nov., sp. nov., isolated from tidal flat sediment.</title>
        <authorList>
            <person name="Jiayan W."/>
        </authorList>
    </citation>
    <scope>NUCLEOTIDE SEQUENCE</scope>
    <source>
        <strain evidence="2">Z1-6</strain>
    </source>
</reference>
<dbReference type="Pfam" id="PF11175">
    <property type="entry name" value="DUF2961"/>
    <property type="match status" value="1"/>
</dbReference>
<dbReference type="InterPro" id="IPR021345">
    <property type="entry name" value="DUF2961"/>
</dbReference>
<keyword evidence="1" id="KW-0732">Signal</keyword>
<evidence type="ECO:0000313" key="3">
    <source>
        <dbReference type="Proteomes" id="UP001145087"/>
    </source>
</evidence>
<dbReference type="RefSeq" id="WP_343335546.1">
    <property type="nucleotide sequence ID" value="NZ_JAPOHD010000067.1"/>
</dbReference>
<evidence type="ECO:0000313" key="2">
    <source>
        <dbReference type="EMBL" id="MCY1723221.1"/>
    </source>
</evidence>